<comment type="caution">
    <text evidence="1">The sequence shown here is derived from an EMBL/GenBank/DDBJ whole genome shotgun (WGS) entry which is preliminary data.</text>
</comment>
<protein>
    <submittedName>
        <fullName evidence="1">Uncharacterized protein</fullName>
    </submittedName>
</protein>
<proteinExistence type="predicted"/>
<organism evidence="1">
    <name type="scientific">marine sediment metagenome</name>
    <dbReference type="NCBI Taxonomy" id="412755"/>
    <lineage>
        <taxon>unclassified sequences</taxon>
        <taxon>metagenomes</taxon>
        <taxon>ecological metagenomes</taxon>
    </lineage>
</organism>
<reference evidence="1" key="1">
    <citation type="journal article" date="2015" name="Nature">
        <title>Complex archaea that bridge the gap between prokaryotes and eukaryotes.</title>
        <authorList>
            <person name="Spang A."/>
            <person name="Saw J.H."/>
            <person name="Jorgensen S.L."/>
            <person name="Zaremba-Niedzwiedzka K."/>
            <person name="Martijn J."/>
            <person name="Lind A.E."/>
            <person name="van Eijk R."/>
            <person name="Schleper C."/>
            <person name="Guy L."/>
            <person name="Ettema T.J."/>
        </authorList>
    </citation>
    <scope>NUCLEOTIDE SEQUENCE</scope>
</reference>
<accession>A0A0F9U2X3</accession>
<dbReference type="AlphaFoldDB" id="A0A0F9U2X3"/>
<dbReference type="EMBL" id="LAZR01000153">
    <property type="protein sequence ID" value="KKN85899.1"/>
    <property type="molecule type" value="Genomic_DNA"/>
</dbReference>
<name>A0A0F9U2X3_9ZZZZ</name>
<evidence type="ECO:0000313" key="1">
    <source>
        <dbReference type="EMBL" id="KKN85899.1"/>
    </source>
</evidence>
<gene>
    <name evidence="1" type="ORF">LCGC14_0273100</name>
</gene>
<sequence>MTSKLTEMDRLDELASWAKDASNIAAREARKLLGGEVKLVGIAPRKGWRMAEADKEKRAAMPVDEQRYLIFERVS</sequence>